<organism evidence="1 2">
    <name type="scientific">Lacrimispora xylanolytica</name>
    <dbReference type="NCBI Taxonomy" id="29375"/>
    <lineage>
        <taxon>Bacteria</taxon>
        <taxon>Bacillati</taxon>
        <taxon>Bacillota</taxon>
        <taxon>Clostridia</taxon>
        <taxon>Lachnospirales</taxon>
        <taxon>Lachnospiraceae</taxon>
        <taxon>Lacrimispora</taxon>
    </lineage>
</organism>
<evidence type="ECO:0008006" key="3">
    <source>
        <dbReference type="Google" id="ProtNLM"/>
    </source>
</evidence>
<protein>
    <recommendedName>
        <fullName evidence="3">Carboxypeptidase family protein</fullName>
    </recommendedName>
</protein>
<name>A0ABY7ACI9_9FIRM</name>
<sequence>MAHAIIRGLVRHTNRAPVVGAVVILERLVPVFNEERKEEDLSSVYLGHTLTNRYGEFCFAVSDRTSTYRVKIFDNSHGEGRNP</sequence>
<accession>A0ABY7ACI9</accession>
<evidence type="ECO:0000313" key="2">
    <source>
        <dbReference type="Proteomes" id="UP001163115"/>
    </source>
</evidence>
<proteinExistence type="predicted"/>
<dbReference type="EMBL" id="CP113524">
    <property type="protein sequence ID" value="WAJ24139.1"/>
    <property type="molecule type" value="Genomic_DNA"/>
</dbReference>
<dbReference type="Proteomes" id="UP001163115">
    <property type="component" value="Chromosome"/>
</dbReference>
<evidence type="ECO:0000313" key="1">
    <source>
        <dbReference type="EMBL" id="WAJ24139.1"/>
    </source>
</evidence>
<reference evidence="1" key="1">
    <citation type="submission" date="2022-11" db="EMBL/GenBank/DDBJ databases">
        <title>Lacrimispora xylanolytica sy1, complete genome.</title>
        <authorList>
            <person name="Choi S."/>
        </authorList>
    </citation>
    <scope>NUCLEOTIDE SEQUENCE</scope>
    <source>
        <strain evidence="1">Sy1</strain>
    </source>
</reference>
<keyword evidence="2" id="KW-1185">Reference proteome</keyword>
<dbReference type="RefSeq" id="WP_268115356.1">
    <property type="nucleotide sequence ID" value="NZ_CP113524.1"/>
</dbReference>
<gene>
    <name evidence="1" type="ORF">OW255_01025</name>
</gene>